<evidence type="ECO:0000256" key="1">
    <source>
        <dbReference type="ARBA" id="ARBA00007945"/>
    </source>
</evidence>
<evidence type="ECO:0000313" key="4">
    <source>
        <dbReference type="EnsemblPlants" id="Kaladp0055s0302.1.v1.1"/>
    </source>
</evidence>
<dbReference type="Gramene" id="Kaladp0055s0302.1.v1.1">
    <property type="protein sequence ID" value="Kaladp0055s0302.1.v1.1"/>
    <property type="gene ID" value="Kaladp0055s0302.v1.1"/>
</dbReference>
<accession>A0A7N0U6U9</accession>
<dbReference type="AlphaFoldDB" id="A0A7N0U6U9"/>
<dbReference type="EnsemblPlants" id="Kaladp0055s0302.1.v1.1">
    <property type="protein sequence ID" value="Kaladp0055s0302.1.v1.1"/>
    <property type="gene ID" value="Kaladp0055s0302.v1.1"/>
</dbReference>
<evidence type="ECO:0000256" key="2">
    <source>
        <dbReference type="SAM" id="MobiDB-lite"/>
    </source>
</evidence>
<feature type="compositionally biased region" description="Low complexity" evidence="2">
    <location>
        <begin position="86"/>
        <end position="109"/>
    </location>
</feature>
<feature type="compositionally biased region" description="Basic and acidic residues" evidence="2">
    <location>
        <begin position="136"/>
        <end position="146"/>
    </location>
</feature>
<feature type="compositionally biased region" description="Low complexity" evidence="2">
    <location>
        <begin position="1"/>
        <end position="12"/>
    </location>
</feature>
<proteinExistence type="inferred from homology"/>
<evidence type="ECO:0000313" key="5">
    <source>
        <dbReference type="Proteomes" id="UP000594263"/>
    </source>
</evidence>
<protein>
    <recommendedName>
        <fullName evidence="3">SS18 N-terminal domain-containing protein</fullName>
    </recommendedName>
</protein>
<feature type="region of interest" description="Disordered" evidence="2">
    <location>
        <begin position="84"/>
        <end position="146"/>
    </location>
</feature>
<dbReference type="Proteomes" id="UP000594263">
    <property type="component" value="Unplaced"/>
</dbReference>
<feature type="domain" description="SS18 N-terminal" evidence="3">
    <location>
        <begin position="23"/>
        <end position="79"/>
    </location>
</feature>
<name>A0A7N0U6U9_KALFE</name>
<evidence type="ECO:0000259" key="3">
    <source>
        <dbReference type="Pfam" id="PF05030"/>
    </source>
</evidence>
<dbReference type="Pfam" id="PF05030">
    <property type="entry name" value="SSXT"/>
    <property type="match status" value="1"/>
</dbReference>
<feature type="region of interest" description="Disordered" evidence="2">
    <location>
        <begin position="1"/>
        <end position="22"/>
    </location>
</feature>
<keyword evidence="5" id="KW-1185">Reference proteome</keyword>
<reference evidence="4" key="1">
    <citation type="submission" date="2021-01" db="UniProtKB">
        <authorList>
            <consortium name="EnsemblPlants"/>
        </authorList>
    </citation>
    <scope>IDENTIFICATION</scope>
</reference>
<sequence>MQQPQMPSPTQTINAPPSPFSTAPVSTVQIQKLLDENKQLILVILENQNLGKLAECAQYQAMLQKNLMYLAAIADAQPQVVLSQTAAQPAPQQSHFMQHPQPMHQMPPSGLLDPSGYANASGSRNSDSGAFGSDGQGKHFAGDKQT</sequence>
<feature type="compositionally biased region" description="Polar residues" evidence="2">
    <location>
        <begin position="118"/>
        <end position="128"/>
    </location>
</feature>
<comment type="similarity">
    <text evidence="1">Belongs to the SS18 family.</text>
</comment>
<organism evidence="4 5">
    <name type="scientific">Kalanchoe fedtschenkoi</name>
    <name type="common">Lavender scallops</name>
    <name type="synonym">South American air plant</name>
    <dbReference type="NCBI Taxonomy" id="63787"/>
    <lineage>
        <taxon>Eukaryota</taxon>
        <taxon>Viridiplantae</taxon>
        <taxon>Streptophyta</taxon>
        <taxon>Embryophyta</taxon>
        <taxon>Tracheophyta</taxon>
        <taxon>Spermatophyta</taxon>
        <taxon>Magnoliopsida</taxon>
        <taxon>eudicotyledons</taxon>
        <taxon>Gunneridae</taxon>
        <taxon>Pentapetalae</taxon>
        <taxon>Saxifragales</taxon>
        <taxon>Crassulaceae</taxon>
        <taxon>Kalanchoe</taxon>
    </lineage>
</organism>
<dbReference type="InterPro" id="IPR007726">
    <property type="entry name" value="SS18_N"/>
</dbReference>